<keyword evidence="2" id="KW-1003">Cell membrane</keyword>
<evidence type="ECO:0000256" key="8">
    <source>
        <dbReference type="ARBA" id="ARBA00037904"/>
    </source>
</evidence>
<feature type="transmembrane region" description="Helical" evidence="11">
    <location>
        <begin position="377"/>
        <end position="401"/>
    </location>
</feature>
<evidence type="ECO:0000256" key="6">
    <source>
        <dbReference type="ARBA" id="ARBA00023136"/>
    </source>
</evidence>
<evidence type="ECO:0000256" key="9">
    <source>
        <dbReference type="ARBA" id="ARBA00038120"/>
    </source>
</evidence>
<evidence type="ECO:0000313" key="14">
    <source>
        <dbReference type="Proteomes" id="UP000441585"/>
    </source>
</evidence>
<keyword evidence="5" id="KW-0125">Carotenoid biosynthesis</keyword>
<evidence type="ECO:0000256" key="2">
    <source>
        <dbReference type="ARBA" id="ARBA00022475"/>
    </source>
</evidence>
<comment type="function">
    <text evidence="7">Catalyzes the glycosylation of 4,4'-diaponeurosporenoate, i.e. the esterification of glucose at the C1'' position with the carboxyl group of 4,4'-diaponeurosporenic acid, to form glycosyl-4,4'-diaponeurosporenoate. This is a step in the biosynthesis of staphyloxanthin, an orange pigment present in most staphylococci strains.</text>
</comment>
<keyword evidence="3" id="KW-0328">Glycosyltransferase</keyword>
<feature type="transmembrane region" description="Helical" evidence="11">
    <location>
        <begin position="352"/>
        <end position="371"/>
    </location>
</feature>
<dbReference type="InterPro" id="IPR029044">
    <property type="entry name" value="Nucleotide-diphossugar_trans"/>
</dbReference>
<reference evidence="13 14" key="1">
    <citation type="submission" date="2019-11" db="EMBL/GenBank/DDBJ databases">
        <title>Bacillus idriensis genome.</title>
        <authorList>
            <person name="Konopka E.N."/>
            <person name="Newman J.D."/>
        </authorList>
    </citation>
    <scope>NUCLEOTIDE SEQUENCE [LARGE SCALE GENOMIC DNA]</scope>
    <source>
        <strain evidence="13 14">DSM 19097</strain>
    </source>
</reference>
<keyword evidence="6 11" id="KW-0472">Membrane</keyword>
<dbReference type="Gene3D" id="3.90.550.10">
    <property type="entry name" value="Spore Coat Polysaccharide Biosynthesis Protein SpsA, Chain A"/>
    <property type="match status" value="1"/>
</dbReference>
<evidence type="ECO:0000256" key="3">
    <source>
        <dbReference type="ARBA" id="ARBA00022676"/>
    </source>
</evidence>
<evidence type="ECO:0000256" key="7">
    <source>
        <dbReference type="ARBA" id="ARBA00037281"/>
    </source>
</evidence>
<dbReference type="Pfam" id="PF00535">
    <property type="entry name" value="Glycos_transf_2"/>
    <property type="match status" value="1"/>
</dbReference>
<sequence length="423" mass="47392">MIITFFFKRMPPYEIVLSCLNCRISLFSNPFFPFRFFSITRKLVAPAKLIRKSDVSMITMAIGILTGLMLLYKIPSLQSGQNSDRRDALSNLSIIIPARNEEKNISRLLTSLEKEKQEIGEIMVVDDGSEDKTAEIAASHGARVIAAKELPPDWLGKSWACFTGAGQAKGEWLMFIDADTFFEQNGAAQSAAAFLKQRAVGILSVHPFHSTCKPYESFSAFFHLVTFAATSAFHILQGKGRSAGGFGQCLICTKKDYFAWGGHEAIKNKVVENMAFADHVREQGAPVYCASGKGAISMRMYPDGVMSLIRGFSKTFASGAKATKWYVLLPIIIWLTGCLSFFTEIGVLFSKWWFLYVLLYIAAVLQIWIAVKEIGRFSLWTVCFFPVHALFFMVVFLASLWKTFVRKSADWKGRNIIVRDDAK</sequence>
<name>A0A6I2M5B0_9BACI</name>
<evidence type="ECO:0000256" key="10">
    <source>
        <dbReference type="ARBA" id="ARBA00040345"/>
    </source>
</evidence>
<dbReference type="InterPro" id="IPR001173">
    <property type="entry name" value="Glyco_trans_2-like"/>
</dbReference>
<dbReference type="GO" id="GO:0016757">
    <property type="term" value="F:glycosyltransferase activity"/>
    <property type="evidence" value="ECO:0007669"/>
    <property type="project" value="UniProtKB-KW"/>
</dbReference>
<evidence type="ECO:0000256" key="1">
    <source>
        <dbReference type="ARBA" id="ARBA00004236"/>
    </source>
</evidence>
<evidence type="ECO:0000313" key="13">
    <source>
        <dbReference type="EMBL" id="MRX53318.1"/>
    </source>
</evidence>
<comment type="caution">
    <text evidence="13">The sequence shown here is derived from an EMBL/GenBank/DDBJ whole genome shotgun (WGS) entry which is preliminary data.</text>
</comment>
<evidence type="ECO:0000256" key="4">
    <source>
        <dbReference type="ARBA" id="ARBA00022679"/>
    </source>
</evidence>
<comment type="similarity">
    <text evidence="9">Belongs to the glycosyltransferase 2 family. CrtQ subfamily.</text>
</comment>
<gene>
    <name evidence="13" type="ORF">GJU41_04995</name>
</gene>
<dbReference type="GO" id="GO:0016117">
    <property type="term" value="P:carotenoid biosynthetic process"/>
    <property type="evidence" value="ECO:0007669"/>
    <property type="project" value="UniProtKB-KW"/>
</dbReference>
<evidence type="ECO:0000256" key="5">
    <source>
        <dbReference type="ARBA" id="ARBA00022746"/>
    </source>
</evidence>
<dbReference type="PANTHER" id="PTHR43646">
    <property type="entry name" value="GLYCOSYLTRANSFERASE"/>
    <property type="match status" value="1"/>
</dbReference>
<comment type="pathway">
    <text evidence="8">Carotenoid biosynthesis; staphyloxanthin biosynthesis; staphyloxanthin from farnesyl diphosphate: step 4/5.</text>
</comment>
<evidence type="ECO:0000259" key="12">
    <source>
        <dbReference type="Pfam" id="PF00535"/>
    </source>
</evidence>
<feature type="transmembrane region" description="Helical" evidence="11">
    <location>
        <begin position="325"/>
        <end position="345"/>
    </location>
</feature>
<keyword evidence="4 13" id="KW-0808">Transferase</keyword>
<keyword evidence="14" id="KW-1185">Reference proteome</keyword>
<feature type="domain" description="Glycosyltransferase 2-like" evidence="12">
    <location>
        <begin position="93"/>
        <end position="209"/>
    </location>
</feature>
<comment type="subcellular location">
    <subcellularLocation>
        <location evidence="1">Cell membrane</location>
    </subcellularLocation>
</comment>
<dbReference type="AlphaFoldDB" id="A0A6I2M5B0"/>
<accession>A0A6I2M5B0</accession>
<keyword evidence="11" id="KW-0812">Transmembrane</keyword>
<proteinExistence type="inferred from homology"/>
<dbReference type="PANTHER" id="PTHR43646:SF2">
    <property type="entry name" value="GLYCOSYLTRANSFERASE 2-LIKE DOMAIN-CONTAINING PROTEIN"/>
    <property type="match status" value="1"/>
</dbReference>
<evidence type="ECO:0000256" key="11">
    <source>
        <dbReference type="SAM" id="Phobius"/>
    </source>
</evidence>
<dbReference type="GO" id="GO:0005886">
    <property type="term" value="C:plasma membrane"/>
    <property type="evidence" value="ECO:0007669"/>
    <property type="project" value="UniProtKB-SubCell"/>
</dbReference>
<dbReference type="EMBL" id="WKKF01000001">
    <property type="protein sequence ID" value="MRX53318.1"/>
    <property type="molecule type" value="Genomic_DNA"/>
</dbReference>
<dbReference type="Proteomes" id="UP000441585">
    <property type="component" value="Unassembled WGS sequence"/>
</dbReference>
<feature type="transmembrane region" description="Helical" evidence="11">
    <location>
        <begin position="55"/>
        <end position="72"/>
    </location>
</feature>
<protein>
    <recommendedName>
        <fullName evidence="10">4,4'-diaponeurosporenoate glycosyltransferase</fullName>
    </recommendedName>
</protein>
<keyword evidence="11" id="KW-1133">Transmembrane helix</keyword>
<dbReference type="SUPFAM" id="SSF53448">
    <property type="entry name" value="Nucleotide-diphospho-sugar transferases"/>
    <property type="match status" value="1"/>
</dbReference>
<organism evidence="13 14">
    <name type="scientific">Metabacillus idriensis</name>
    <dbReference type="NCBI Taxonomy" id="324768"/>
    <lineage>
        <taxon>Bacteria</taxon>
        <taxon>Bacillati</taxon>
        <taxon>Bacillota</taxon>
        <taxon>Bacilli</taxon>
        <taxon>Bacillales</taxon>
        <taxon>Bacillaceae</taxon>
        <taxon>Metabacillus</taxon>
    </lineage>
</organism>